<feature type="region of interest" description="Disordered" evidence="7">
    <location>
        <begin position="157"/>
        <end position="185"/>
    </location>
</feature>
<name>A0AAW0F2U2_9TRYP</name>
<evidence type="ECO:0000256" key="2">
    <source>
        <dbReference type="ARBA" id="ARBA00006051"/>
    </source>
</evidence>
<evidence type="ECO:0000256" key="7">
    <source>
        <dbReference type="SAM" id="MobiDB-lite"/>
    </source>
</evidence>
<comment type="subcellular location">
    <subcellularLocation>
        <location evidence="1">Nucleus</location>
    </subcellularLocation>
</comment>
<dbReference type="GO" id="GO:0000785">
    <property type="term" value="C:chromatin"/>
    <property type="evidence" value="ECO:0007669"/>
    <property type="project" value="TreeGrafter"/>
</dbReference>
<dbReference type="GO" id="GO:0005634">
    <property type="term" value="C:nucleus"/>
    <property type="evidence" value="ECO:0007669"/>
    <property type="project" value="UniProtKB-SubCell"/>
</dbReference>
<comment type="similarity">
    <text evidence="2">Belongs to the ASF1 family.</text>
</comment>
<reference evidence="8 9" key="1">
    <citation type="journal article" date="2021" name="MBio">
        <title>A New Model Trypanosomatid, Novymonas esmeraldas: Genomic Perception of Its 'Candidatus Pandoraea novymonadis' Endosymbiont.</title>
        <authorList>
            <person name="Zakharova A."/>
            <person name="Saura A."/>
            <person name="Butenko A."/>
            <person name="Podesvova L."/>
            <person name="Warmusova S."/>
            <person name="Kostygov A.Y."/>
            <person name="Nenarokova A."/>
            <person name="Lukes J."/>
            <person name="Opperdoes F.R."/>
            <person name="Yurchenko V."/>
        </authorList>
    </citation>
    <scope>NUCLEOTIDE SEQUENCE [LARGE SCALE GENOMIC DNA]</scope>
    <source>
        <strain evidence="8 9">E262AT.01</strain>
    </source>
</reference>
<keyword evidence="6" id="KW-0539">Nucleus</keyword>
<dbReference type="PANTHER" id="PTHR12040:SF28">
    <property type="entry name" value="ANTI-SILENCING PROTEIN A-LIKE PROTEIN"/>
    <property type="match status" value="1"/>
</dbReference>
<organism evidence="8 9">
    <name type="scientific">Novymonas esmeraldas</name>
    <dbReference type="NCBI Taxonomy" id="1808958"/>
    <lineage>
        <taxon>Eukaryota</taxon>
        <taxon>Discoba</taxon>
        <taxon>Euglenozoa</taxon>
        <taxon>Kinetoplastea</taxon>
        <taxon>Metakinetoplastina</taxon>
        <taxon>Trypanosomatida</taxon>
        <taxon>Trypanosomatidae</taxon>
        <taxon>Novymonas</taxon>
    </lineage>
</organism>
<keyword evidence="4" id="KW-0804">Transcription</keyword>
<evidence type="ECO:0000256" key="4">
    <source>
        <dbReference type="ARBA" id="ARBA00023163"/>
    </source>
</evidence>
<dbReference type="InterPro" id="IPR006818">
    <property type="entry name" value="ASF1-like"/>
</dbReference>
<dbReference type="InterPro" id="IPR036747">
    <property type="entry name" value="ASF1-like_sf"/>
</dbReference>
<dbReference type="GO" id="GO:0006335">
    <property type="term" value="P:DNA replication-dependent chromatin assembly"/>
    <property type="evidence" value="ECO:0007669"/>
    <property type="project" value="TreeGrafter"/>
</dbReference>
<gene>
    <name evidence="8" type="ORF">NESM_000913600</name>
</gene>
<evidence type="ECO:0000256" key="6">
    <source>
        <dbReference type="ARBA" id="ARBA00023242"/>
    </source>
</evidence>
<dbReference type="SUPFAM" id="SSF101546">
    <property type="entry name" value="ASF1-like"/>
    <property type="match status" value="1"/>
</dbReference>
<keyword evidence="3" id="KW-0805">Transcription regulation</keyword>
<dbReference type="Proteomes" id="UP001430356">
    <property type="component" value="Unassembled WGS sequence"/>
</dbReference>
<keyword evidence="9" id="KW-1185">Reference proteome</keyword>
<protein>
    <submittedName>
        <fullName evidence="8">Anti-silencing protein a-like protein</fullName>
    </submittedName>
</protein>
<evidence type="ECO:0000313" key="9">
    <source>
        <dbReference type="Proteomes" id="UP001430356"/>
    </source>
</evidence>
<dbReference type="EMBL" id="JAECZO010000340">
    <property type="protein sequence ID" value="KAK7199398.1"/>
    <property type="molecule type" value="Genomic_DNA"/>
</dbReference>
<dbReference type="GO" id="GO:0042393">
    <property type="term" value="F:histone binding"/>
    <property type="evidence" value="ECO:0007669"/>
    <property type="project" value="TreeGrafter"/>
</dbReference>
<evidence type="ECO:0000256" key="3">
    <source>
        <dbReference type="ARBA" id="ARBA00023015"/>
    </source>
</evidence>
<dbReference type="AlphaFoldDB" id="A0AAW0F2U2"/>
<dbReference type="Pfam" id="PF04729">
    <property type="entry name" value="ASF1_hist_chap"/>
    <property type="match status" value="1"/>
</dbReference>
<comment type="caution">
    <text evidence="8">The sequence shown here is derived from an EMBL/GenBank/DDBJ whole genome shotgun (WGS) entry which is preliminary data.</text>
</comment>
<dbReference type="Gene3D" id="2.60.40.1490">
    <property type="entry name" value="Histone chaperone ASF1-like"/>
    <property type="match status" value="1"/>
</dbReference>
<evidence type="ECO:0000313" key="8">
    <source>
        <dbReference type="EMBL" id="KAK7199398.1"/>
    </source>
</evidence>
<keyword evidence="5" id="KW-0143">Chaperone</keyword>
<evidence type="ECO:0000256" key="5">
    <source>
        <dbReference type="ARBA" id="ARBA00023186"/>
    </source>
</evidence>
<dbReference type="PANTHER" id="PTHR12040">
    <property type="entry name" value="ANTI-SILENCING PROTEIN 1"/>
    <property type="match status" value="1"/>
</dbReference>
<sequence length="185" mass="20358">MATRVELRKVHVVGPNPSKFDDAIRLHLVLDVFERPPAEAIDVAFTWSPVWDFPVDQELDEVEVGPLTTLGRHEFTIETDPPNVADIPDPTGPTALIVSLKYKGAEFLHIGYNITVTCDGDIPDVFTSAEQLTRHIGRCYPKVREIAWDAAELLAAAASPASSEEDSSDAMNGHAKRARREDDAL</sequence>
<accession>A0AAW0F2U2</accession>
<evidence type="ECO:0000256" key="1">
    <source>
        <dbReference type="ARBA" id="ARBA00004123"/>
    </source>
</evidence>
<proteinExistence type="inferred from homology"/>